<proteinExistence type="predicted"/>
<gene>
    <name evidence="1" type="ORF">NUW58_g898</name>
</gene>
<evidence type="ECO:0000313" key="1">
    <source>
        <dbReference type="EMBL" id="KAJ2996675.1"/>
    </source>
</evidence>
<accession>A0ACC1PQ84</accession>
<evidence type="ECO:0000313" key="2">
    <source>
        <dbReference type="Proteomes" id="UP001143856"/>
    </source>
</evidence>
<dbReference type="EMBL" id="JAPDGR010000087">
    <property type="protein sequence ID" value="KAJ2996675.1"/>
    <property type="molecule type" value="Genomic_DNA"/>
</dbReference>
<comment type="caution">
    <text evidence="1">The sequence shown here is derived from an EMBL/GenBank/DDBJ whole genome shotgun (WGS) entry which is preliminary data.</text>
</comment>
<dbReference type="Proteomes" id="UP001143856">
    <property type="component" value="Unassembled WGS sequence"/>
</dbReference>
<sequence>MSRDFIGIKVLWPPDGTRPSKHEHDIVFVHGLHAGSVSDWQDENGVCWPAEHLSLDLGNVRIFAFGYDHAKLNVRSDGLYEGGTIFKPGRDLCLALMNARRADVIQARVPLTLVGHDALCTPLLDRSINVILRQTKHVVFLDTPQANLDWSSWVNIAHGSCSADSRGRWKVWSAALDSSSKAFDDIARRFDITSVITSTHDSSISPSPTVNKLTGFAHECHLVLENVNHHTISRLSRGSPNYTRFLDRIRASRSRVLHDSDEIQRLRTWLSRQCDEINYDTYQRNLHKHLPNTCRWLFEDDKFQDWARLGSSSPALWLTGPEGCGKSVLCTVAAERIKKQFHQSAVVYLMVTFDKTWSEDQLAIHLALQLLDYLIANQKDIDTEVLSIVSEDIANNRKSMKVTELIKFLVCQCPAVFVFLDGLDEADPFEEPGRRQQKNPKIDQVKQHLRSFLSFLKGFGKNKHITPLHIWCSSRRTDTISAWMQDLEAIELPEINEKGVGRQLEPDEFGLLKDMQNTVGHNFLLASMTWNRLRRTDLSITSSNKSSQSMVKHITELYQERLDQLQNIDSSPRGDRENEVLLAMKIISIVTFARQPLKLSEVQSALAVIDKRSSIIRSTPGCTDLDSNETQYVRGIEIQKLCAPFINFRPFKKEDHDGYLRLSHGSAFKFLYQLTKDRVSSDDELKISPNIMSDVCLKFLSHDRYSYDKTDFTQVCPPFFTYAAKFWHKHIDESEPIPLEAATSFMRSTHFLTMIRFQSLFLNRHFDQNLEDVDENTQYPLANVPQSFETNADLRILADDYRHFVSEWASFLQLGVTNYTMRGDIERCFWGALGGNNFLQKQGLVIEKNSSFSLYMETTIEGDDKNYSGYCYYERISDDGSRVAVWKMPAQSTDEGEVPIQDRITLVRESWYIDGHRPPLRYGPEEILNFDTKQVQWGSYDSSTDRKFPLIPILDSAARVTALNECNYGAAVRIGRSLFTRDKGSEWTANTHDNNTSYWEDITISESWIVRSCRKRLHIGIEARRASDARKPRGKPHKPIPESKGGQVSSLRVRSASSTVSSSESEVNGSGSGGESDSGSEESDSSRPPSPGYSVSSAEELCVDSPLEIDSSGWDAGSESGMSAGSDPGDEDEDEDEDDESDTASDSIASSASNPSITSEKAQTATPSEGSDTDDERSTPEGDGGPSHQFSFSRFCDLCGSYVVPSYYGQSEPGRHTFYQCRPCGRVGDSYDICSSCFDRGSWCKSTDHLLSKATFLRAGRRIFWEDGVSHHTAMPLVHIVAERRVKGQDTAENRPTSSFRYTRRHASMLHGSQPIIHPAYPLLIYPLDGRDLLLGNLKENTYSTFTVPFEASETAETSGNTCIPVSVTLRFSSCGKYVHLVRLTARNDFLLGPIRLHVLVLTIALSPTDPFSEKPQILPERQSIDLGAWPRLTAQLPCAITWTDSDVYISLSGLFLRVLRFRLLPRNATLPEAAVAEDGIYTISTEIPLPQSAEFRSVYYFPQKGKASAKIIIGSSLVGRLQPPLVVYLKEGQSCNWTRINQSRLKSAHESLQIRDDPFIEEAHGEYRNPAPRDMGDNVPLMEPLFERAVQERTETVFKRYGIFCPSCFDLGLKLNYLRPPRWVPFFFLDSWVANESRFGLKWTVKLPALVEALQAGCQFCCYVASRMLSFRHITHTSQSFLPKGSRCCAEGRFTEGKDIIQTVLNNLHKFEWKVKPEERVLHFHCEPLDQDPETGSFSKLAIGLPSITVGAKGTTVFRPTMVHLQGETESGESTAITTFIHSPETSHGKPQCILELHSLPDDPAHEFIDTRPLATSHGTDENLEVVKAWLEDCQANHPFCRRYINTEVQLPTRVIEIIDAKTVRLSETAGKIGQWLEPTGLPRQDLPAAIRDAVTISEQLGVKYIWVDAICMVQDDPEDRNKELRNMSQYYRGSFLTIAASTPRCTTGFIRSLGRCEKHPDFPVPRDLVPLDIVALSKDSDKGKKGRLYVREENPYQISQEPINKRAWTLQEGILAPRVLLFGSRVIWFCQHMTRSDGGIQDLSFDENEFDRTRRELHIELSKLDIGGLGDDRQSDEPGADTRLKIHNLWHRIVGGYSRRLLSRPEDKLPALSAVAGEFRKFANDNYLAGLWRSNLPQDLLWTTPDPGIHRPDLWRAPTWSWASVDDAILYDQLPPTDATLLAEIVQAEVIPMTTTVPFGEVIQGHLEITAPTFSTERLTEQEDRDKVLAPFLRSFGYQAPASTREMLHEGLKSHARPSWKKSDEDEDKFHLPEQLKAIILFAKPAELVDPDDAAAETETTSKRKRWIVWGLLLKPAEGACDEPVYERVLAFSNVGLTVEDALPPLDTFRVI</sequence>
<name>A0ACC1PQ84_9PEZI</name>
<keyword evidence="2" id="KW-1185">Reference proteome</keyword>
<protein>
    <submittedName>
        <fullName evidence="1">Uncharacterized protein</fullName>
    </submittedName>
</protein>
<organism evidence="1 2">
    <name type="scientific">Xylaria curta</name>
    <dbReference type="NCBI Taxonomy" id="42375"/>
    <lineage>
        <taxon>Eukaryota</taxon>
        <taxon>Fungi</taxon>
        <taxon>Dikarya</taxon>
        <taxon>Ascomycota</taxon>
        <taxon>Pezizomycotina</taxon>
        <taxon>Sordariomycetes</taxon>
        <taxon>Xylariomycetidae</taxon>
        <taxon>Xylariales</taxon>
        <taxon>Xylariaceae</taxon>
        <taxon>Xylaria</taxon>
    </lineage>
</organism>
<reference evidence="1" key="1">
    <citation type="submission" date="2022-10" db="EMBL/GenBank/DDBJ databases">
        <title>Genome Sequence of Xylaria curta.</title>
        <authorList>
            <person name="Buettner E."/>
        </authorList>
    </citation>
    <scope>NUCLEOTIDE SEQUENCE</scope>
    <source>
        <strain evidence="1">Babe10</strain>
    </source>
</reference>